<keyword evidence="4" id="KW-1185">Reference proteome</keyword>
<dbReference type="InterPro" id="IPR019106">
    <property type="entry name" value="T4SS_TrbC"/>
</dbReference>
<accession>A0A7W9ESX7</accession>
<dbReference type="EMBL" id="JACIJH010000009">
    <property type="protein sequence ID" value="MBB5707386.1"/>
    <property type="molecule type" value="Genomic_DNA"/>
</dbReference>
<evidence type="ECO:0000313" key="3">
    <source>
        <dbReference type="EMBL" id="MBB5707386.1"/>
    </source>
</evidence>
<evidence type="ECO:0000256" key="1">
    <source>
        <dbReference type="SAM" id="MobiDB-lite"/>
    </source>
</evidence>
<dbReference type="AlphaFoldDB" id="A0A7W9ESX7"/>
<dbReference type="Proteomes" id="UP000537161">
    <property type="component" value="Unassembled WGS sequence"/>
</dbReference>
<reference evidence="3 4" key="1">
    <citation type="submission" date="2020-08" db="EMBL/GenBank/DDBJ databases">
        <title>Genomic Encyclopedia of Type Strains, Phase IV (KMG-IV): sequencing the most valuable type-strain genomes for metagenomic binning, comparative biology and taxonomic classification.</title>
        <authorList>
            <person name="Goeker M."/>
        </authorList>
    </citation>
    <scope>NUCLEOTIDE SEQUENCE [LARGE SCALE GENOMIC DNA]</scope>
    <source>
        <strain evidence="3 4">DSM 27163</strain>
    </source>
</reference>
<keyword evidence="2" id="KW-0732">Signal</keyword>
<evidence type="ECO:0000256" key="2">
    <source>
        <dbReference type="SAM" id="SignalP"/>
    </source>
</evidence>
<dbReference type="Pfam" id="PF09673">
    <property type="entry name" value="TrbC_Ftype"/>
    <property type="match status" value="1"/>
</dbReference>
<protein>
    <submittedName>
        <fullName evidence="3">Type-F conjugative transfer system pilin assembly protein TrbC</fullName>
    </submittedName>
</protein>
<organism evidence="3 4">
    <name type="scientific">Sphingopyxis panaciterrulae</name>
    <dbReference type="NCBI Taxonomy" id="462372"/>
    <lineage>
        <taxon>Bacteria</taxon>
        <taxon>Pseudomonadati</taxon>
        <taxon>Pseudomonadota</taxon>
        <taxon>Alphaproteobacteria</taxon>
        <taxon>Sphingomonadales</taxon>
        <taxon>Sphingomonadaceae</taxon>
        <taxon>Sphingopyxis</taxon>
    </lineage>
</organism>
<evidence type="ECO:0000313" key="4">
    <source>
        <dbReference type="Proteomes" id="UP000537161"/>
    </source>
</evidence>
<comment type="caution">
    <text evidence="3">The sequence shown here is derived from an EMBL/GenBank/DDBJ whole genome shotgun (WGS) entry which is preliminary data.</text>
</comment>
<proteinExistence type="predicted"/>
<feature type="chain" id="PRO_5030595125" evidence="2">
    <location>
        <begin position="30"/>
        <end position="300"/>
    </location>
</feature>
<feature type="region of interest" description="Disordered" evidence="1">
    <location>
        <begin position="34"/>
        <end position="53"/>
    </location>
</feature>
<feature type="signal peptide" evidence="2">
    <location>
        <begin position="1"/>
        <end position="29"/>
    </location>
</feature>
<dbReference type="RefSeq" id="WP_420825289.1">
    <property type="nucleotide sequence ID" value="NZ_JACIJH010000009.1"/>
</dbReference>
<feature type="region of interest" description="Disordered" evidence="1">
    <location>
        <begin position="66"/>
        <end position="86"/>
    </location>
</feature>
<gene>
    <name evidence="3" type="ORF">FHR21_002752</name>
</gene>
<sequence>MPITRPSAADLRFAIALSLGGAVGFASLAAGQISPGAPDEESPSSGRADIEAEGDATMERLRGAIARRKAEPQTGPTVMPEPSEAERRRAFEAMRSHTPSPAMKARAVEALEAGKDRFATERAAMAKRLEQALGLEAPDMKAVADAGPTPAAKGWVPVLFASSSMPTATLRTYAAQLEKARGVIAFRGMPGGMTKVAPMAKLTAEILRLDPGCEGPACAMRDVQLIVDPLVFRQHGVTRVPALAMIPGDPALPYCEREDESPRAAQVVYGDAALSGLLEEIARLGGKEEVRDAQSRLEGR</sequence>
<name>A0A7W9ESX7_9SPHN</name>